<evidence type="ECO:0000313" key="3">
    <source>
        <dbReference type="Proteomes" id="UP000049023"/>
    </source>
</evidence>
<organism evidence="2 3">
    <name type="scientific">Mycobacterium tuberculosis</name>
    <dbReference type="NCBI Taxonomy" id="1773"/>
    <lineage>
        <taxon>Bacteria</taxon>
        <taxon>Bacillati</taxon>
        <taxon>Actinomycetota</taxon>
        <taxon>Actinomycetes</taxon>
        <taxon>Mycobacteriales</taxon>
        <taxon>Mycobacteriaceae</taxon>
        <taxon>Mycobacterium</taxon>
        <taxon>Mycobacterium tuberculosis complex</taxon>
    </lineage>
</organism>
<evidence type="ECO:0000256" key="1">
    <source>
        <dbReference type="SAM" id="MobiDB-lite"/>
    </source>
</evidence>
<dbReference type="AlphaFoldDB" id="A0A655ARA0"/>
<dbReference type="EMBL" id="CNFU01001876">
    <property type="protein sequence ID" value="CKT84931.1"/>
    <property type="molecule type" value="Genomic_DNA"/>
</dbReference>
<name>A0A655ARA0_MYCTX</name>
<gene>
    <name evidence="2" type="ORF">ERS027661_04786</name>
</gene>
<feature type="compositionally biased region" description="Polar residues" evidence="1">
    <location>
        <begin position="46"/>
        <end position="57"/>
    </location>
</feature>
<evidence type="ECO:0000313" key="2">
    <source>
        <dbReference type="EMBL" id="CKT84931.1"/>
    </source>
</evidence>
<dbReference type="Proteomes" id="UP000049023">
    <property type="component" value="Unassembled WGS sequence"/>
</dbReference>
<feature type="region of interest" description="Disordered" evidence="1">
    <location>
        <begin position="16"/>
        <end position="66"/>
    </location>
</feature>
<accession>A0A655ARA0</accession>
<reference evidence="2 3" key="1">
    <citation type="submission" date="2015-03" db="EMBL/GenBank/DDBJ databases">
        <authorList>
            <consortium name="Pathogen Informatics"/>
        </authorList>
    </citation>
    <scope>NUCLEOTIDE SEQUENCE [LARGE SCALE GENOMIC DNA]</scope>
    <source>
        <strain evidence="2 3">Bir 187</strain>
    </source>
</reference>
<protein>
    <submittedName>
        <fullName evidence="2">Uncharacterized protein</fullName>
    </submittedName>
</protein>
<proteinExistence type="predicted"/>
<feature type="compositionally biased region" description="Low complexity" evidence="1">
    <location>
        <begin position="19"/>
        <end position="28"/>
    </location>
</feature>
<sequence>MPSSVVGRCTIETPRSQVAAANPATSVAAPPPRLTRASLRPIPMRPNTSQMNPTTGRSLPASASGISMRCASTPLPAKRFRISSAVSASPG</sequence>